<dbReference type="Gene3D" id="2.60.40.690">
    <property type="entry name" value="Alpha-macroglobulin, receptor-binding domain"/>
    <property type="match status" value="1"/>
</dbReference>
<dbReference type="Gene3D" id="1.50.10.20">
    <property type="match status" value="1"/>
</dbReference>
<dbReference type="Pfam" id="PF01835">
    <property type="entry name" value="MG2"/>
    <property type="match status" value="1"/>
</dbReference>
<feature type="transmembrane region" description="Helical" evidence="6">
    <location>
        <begin position="799"/>
        <end position="819"/>
    </location>
</feature>
<name>A0AAU7CJH8_9BACT</name>
<dbReference type="InterPro" id="IPR011625">
    <property type="entry name" value="A2M_N_BRD"/>
</dbReference>
<dbReference type="InterPro" id="IPR013783">
    <property type="entry name" value="Ig-like_fold"/>
</dbReference>
<evidence type="ECO:0000256" key="6">
    <source>
        <dbReference type="SAM" id="Phobius"/>
    </source>
</evidence>
<protein>
    <submittedName>
        <fullName evidence="10">MG2 domain-containing protein</fullName>
    </submittedName>
</protein>
<evidence type="ECO:0000256" key="3">
    <source>
        <dbReference type="ARBA" id="ARBA00022966"/>
    </source>
</evidence>
<dbReference type="SMART" id="SM01361">
    <property type="entry name" value="A2M_recep"/>
    <property type="match status" value="1"/>
</dbReference>
<dbReference type="Gene3D" id="2.20.130.20">
    <property type="match status" value="1"/>
</dbReference>
<feature type="region of interest" description="Disordered" evidence="5">
    <location>
        <begin position="1548"/>
        <end position="1579"/>
    </location>
</feature>
<evidence type="ECO:0000313" key="10">
    <source>
        <dbReference type="EMBL" id="XBH05238.1"/>
    </source>
</evidence>
<feature type="transmembrane region" description="Helical" evidence="6">
    <location>
        <begin position="771"/>
        <end position="793"/>
    </location>
</feature>
<reference evidence="10" key="1">
    <citation type="submission" date="2024-05" db="EMBL/GenBank/DDBJ databases">
        <title>Planctomycetes of the genus Singulisphaera possess chitinolytic capabilities.</title>
        <authorList>
            <person name="Ivanova A."/>
        </authorList>
    </citation>
    <scope>NUCLEOTIDE SEQUENCE</scope>
    <source>
        <strain evidence="10">Ch08T</strain>
    </source>
</reference>
<dbReference type="SMART" id="SM01360">
    <property type="entry name" value="A2M"/>
    <property type="match status" value="1"/>
</dbReference>
<evidence type="ECO:0000256" key="2">
    <source>
        <dbReference type="ARBA" id="ARBA00022729"/>
    </source>
</evidence>
<dbReference type="InterPro" id="IPR036595">
    <property type="entry name" value="A-macroglobulin_rcpt-bd_sf"/>
</dbReference>
<sequence length="1579" mass="170636">MDGSHEHVVDLLIGYRDRTLAPVEAARVEGHCARCHDCRTALETVQAGGRTAEPPARIGPGGWFFRIFWATAAVTGLALLAAHTYLGSLEPTPYDLRVLGQSEWLPGSKAALHLRVLRPTGKGGVPGVSLTLDLDGPNPGRTVRLAEVTTGADGSAHARFRLPDWADGTYPLQVRARPAGTTASESLTQPVRLRRSWRLMLSTDKPVYQPGQTIRVRALSLRRPDLKAVAGQPLSFSVSDSKGNVVFRSRGSTSAHGIGSAECPLAVELIEGPYRVECRVGSVSSTTTVEVKTYVLPRFKVAVEFDRPFYQPGQVVKGKVQARYVFGKPVAGGAVTVEAATPGNLARPLEVAASPTTRDDGTSEFSLSLPEALFGRPQDSGDVPVTFTATVKDTAGQSQSRAARLTVASSPIRIELVPEAGALVRGISNTLHVFTGYPDGRPAQTRLSIRGIGDDVATDARGVASFEITPESDRLSFQVQAKDAQGLTGHRDLAMEVGKAGDDFLVRTDRAVYRGGQTLTLTAIGAGREPVFIDLIKDGQTMLSESVAVERGRGEFEVDLPAELSGTVLLCAYRYDANGYPVRKTRVLYVRPANELKIETAWDRAEYAPGGRAKLSIALTDDQGRPRPGAVSLAAVDEAVFAVLEQKPGLERTFFTLDEELMKPVYEVHSWSPDDPADDPRFESALFARTARVVDPVAALGGLGADAEELGPMLRRVLTRPDWEVLARQVGMSNDMVERLRGGGGPHSLALSTYPEKLARVARTQRIGSEWIGIATAILVVAALAVSVIWGLIHIRDFAGWLVLAGALVVLIALLLPAVNAAREAGRRAQTLNDLRQLELASAPGAAESAGGGVAVRVRQFFPETLLWRPELVTDDQGRASLELDLADSITTWRLNASAVTRDGRLGASQSPLRVFQPFFVDLDLPPALTRGDEVAVPVVVSNYLDRPQSVVVTLREASWFERREGASKTLALKPGEVRSVHFRLMVKDVGRQELEVTAKGEGAADAVRRPIEVVPDGRRVERVESGTLRPSATFAFETPEGAIPGSIAAFVKVYPSSFSQLVEGLDAIFQRPYGCFEQTSSTTYPNVLALDYLKRTGKSLPAVEAKARQYIHLGYQRLLSFEIAGGGFDWFGQPPANRVLTAYGLMEFQDMARVHDVDGALIERTRRWLLAQQDADGTWAPEAHRLHDDPTAGQGDDRLARLSTTAYIAWAAFSGRPDDPQARATRTFLTDQRPEAIDDPYTLALVANALLAIDPQSGVARPYLDRLRALKHDSDDGRLSWWEPPASRRTVFYGAGAAGGVETTATAILALLADGGEPATTRAALGWLAGRKDRHGTWGSTQATVLALKALLAGTGKALGGDRERRLTIALDDELIRELVVSADQADVVQQVDLSDRVARGSHRLTLTDRSEAESAYQVVSRYHVADDRNDQADEGPLAIGLDYDRAALTVDDVVTVKATVENRGPKVAPMVVLDLPIPGGFTLERDDLDRLVAAGGVARYQVTPRSAIIYLRGLAPGRPLVLSYRLRALMPVRVTVPSARAYEYYAPDRRGSSRPGQLSVAPRPSDPAGQPDEFGER</sequence>
<dbReference type="Pfam" id="PF07678">
    <property type="entry name" value="TED_complement"/>
    <property type="match status" value="1"/>
</dbReference>
<dbReference type="InterPro" id="IPR047565">
    <property type="entry name" value="Alpha-macroglob_thiol-ester_cl"/>
</dbReference>
<keyword evidence="2" id="KW-0732">Signal</keyword>
<keyword evidence="3" id="KW-0882">Thioester bond</keyword>
<feature type="domain" description="Alpha-2-macroglobulin bait region" evidence="7">
    <location>
        <begin position="504"/>
        <end position="643"/>
    </location>
</feature>
<dbReference type="Gene3D" id="2.60.40.1930">
    <property type="match status" value="1"/>
</dbReference>
<dbReference type="GO" id="GO:0004866">
    <property type="term" value="F:endopeptidase inhibitor activity"/>
    <property type="evidence" value="ECO:0007669"/>
    <property type="project" value="InterPro"/>
</dbReference>
<dbReference type="SMART" id="SM01419">
    <property type="entry name" value="Thiol-ester_cl"/>
    <property type="match status" value="1"/>
</dbReference>
<evidence type="ECO:0000256" key="1">
    <source>
        <dbReference type="ARBA" id="ARBA00010556"/>
    </source>
</evidence>
<dbReference type="InterPro" id="IPR011626">
    <property type="entry name" value="Alpha-macroglobulin_TED"/>
</dbReference>
<dbReference type="PANTHER" id="PTHR11412:SF136">
    <property type="entry name" value="CD109 ANTIGEN"/>
    <property type="match status" value="1"/>
</dbReference>
<dbReference type="Pfam" id="PF07703">
    <property type="entry name" value="A2M_BRD"/>
    <property type="match status" value="1"/>
</dbReference>
<dbReference type="SMART" id="SM01359">
    <property type="entry name" value="A2M_N_2"/>
    <property type="match status" value="1"/>
</dbReference>
<comment type="similarity">
    <text evidence="1">Belongs to the protease inhibitor I39 (alpha-2-macroglobulin) family. Bacterial alpha-2-macroglobulin subfamily.</text>
</comment>
<dbReference type="CDD" id="cd02891">
    <property type="entry name" value="A2M_like"/>
    <property type="match status" value="1"/>
</dbReference>
<dbReference type="InterPro" id="IPR050473">
    <property type="entry name" value="A2M/Complement_sys"/>
</dbReference>
<dbReference type="Pfam" id="PF07677">
    <property type="entry name" value="A2M_recep"/>
    <property type="match status" value="1"/>
</dbReference>
<evidence type="ECO:0000259" key="9">
    <source>
        <dbReference type="SMART" id="SM01361"/>
    </source>
</evidence>
<keyword evidence="6" id="KW-0812">Transmembrane</keyword>
<dbReference type="EMBL" id="CP155447">
    <property type="protein sequence ID" value="XBH05238.1"/>
    <property type="molecule type" value="Genomic_DNA"/>
</dbReference>
<dbReference type="RefSeq" id="WP_406698046.1">
    <property type="nucleotide sequence ID" value="NZ_CP155447.1"/>
</dbReference>
<organism evidence="10">
    <name type="scientific">Singulisphaera sp. Ch08</name>
    <dbReference type="NCBI Taxonomy" id="3120278"/>
    <lineage>
        <taxon>Bacteria</taxon>
        <taxon>Pseudomonadati</taxon>
        <taxon>Planctomycetota</taxon>
        <taxon>Planctomycetia</taxon>
        <taxon>Isosphaerales</taxon>
        <taxon>Isosphaeraceae</taxon>
        <taxon>Singulisphaera</taxon>
    </lineage>
</organism>
<keyword evidence="4" id="KW-1015">Disulfide bond</keyword>
<dbReference type="InterPro" id="IPR008930">
    <property type="entry name" value="Terpenoid_cyclase/PrenylTrfase"/>
</dbReference>
<feature type="domain" description="Alpha-macroglobulin receptor-binding" evidence="9">
    <location>
        <begin position="1470"/>
        <end position="1557"/>
    </location>
</feature>
<evidence type="ECO:0000256" key="4">
    <source>
        <dbReference type="ARBA" id="ARBA00023157"/>
    </source>
</evidence>
<proteinExistence type="inferred from homology"/>
<dbReference type="Gene3D" id="2.60.40.1940">
    <property type="match status" value="1"/>
</dbReference>
<dbReference type="InterPro" id="IPR009048">
    <property type="entry name" value="A-macroglobulin_rcpt-bd"/>
</dbReference>
<keyword evidence="6" id="KW-0472">Membrane</keyword>
<dbReference type="GO" id="GO:0005615">
    <property type="term" value="C:extracellular space"/>
    <property type="evidence" value="ECO:0007669"/>
    <property type="project" value="InterPro"/>
</dbReference>
<gene>
    <name evidence="10" type="ORF">V5E97_04250</name>
</gene>
<keyword evidence="6" id="KW-1133">Transmembrane helix</keyword>
<dbReference type="InterPro" id="IPR002890">
    <property type="entry name" value="MG2"/>
</dbReference>
<dbReference type="Pfam" id="PF00207">
    <property type="entry name" value="A2M"/>
    <property type="match status" value="1"/>
</dbReference>
<evidence type="ECO:0000256" key="5">
    <source>
        <dbReference type="SAM" id="MobiDB-lite"/>
    </source>
</evidence>
<evidence type="ECO:0000259" key="7">
    <source>
        <dbReference type="SMART" id="SM01359"/>
    </source>
</evidence>
<dbReference type="SUPFAM" id="SSF49410">
    <property type="entry name" value="Alpha-macroglobulin receptor domain"/>
    <property type="match status" value="1"/>
</dbReference>
<dbReference type="SUPFAM" id="SSF48239">
    <property type="entry name" value="Terpenoid cyclases/Protein prenyltransferases"/>
    <property type="match status" value="1"/>
</dbReference>
<dbReference type="Gene3D" id="2.60.40.10">
    <property type="entry name" value="Immunoglobulins"/>
    <property type="match status" value="1"/>
</dbReference>
<dbReference type="InterPro" id="IPR001599">
    <property type="entry name" value="Macroglobln_a2"/>
</dbReference>
<feature type="domain" description="Alpha-2-macroglobulin" evidence="8">
    <location>
        <begin position="865"/>
        <end position="955"/>
    </location>
</feature>
<dbReference type="InterPro" id="IPR041555">
    <property type="entry name" value="MG3"/>
</dbReference>
<dbReference type="Pfam" id="PF17791">
    <property type="entry name" value="MG3"/>
    <property type="match status" value="1"/>
</dbReference>
<accession>A0AAU7CJH8</accession>
<evidence type="ECO:0000259" key="8">
    <source>
        <dbReference type="SMART" id="SM01360"/>
    </source>
</evidence>
<dbReference type="PANTHER" id="PTHR11412">
    <property type="entry name" value="MACROGLOBULIN / COMPLEMENT"/>
    <property type="match status" value="1"/>
</dbReference>